<keyword evidence="4 5" id="KW-0472">Membrane</keyword>
<evidence type="ECO:0000256" key="1">
    <source>
        <dbReference type="ARBA" id="ARBA00004141"/>
    </source>
</evidence>
<dbReference type="KEGG" id="upv:EJN92_20145"/>
<feature type="transmembrane region" description="Helical" evidence="5">
    <location>
        <begin position="147"/>
        <end position="167"/>
    </location>
</feature>
<protein>
    <submittedName>
        <fullName evidence="7">O-acetylserine/cysteine exporter</fullName>
    </submittedName>
</protein>
<comment type="subcellular location">
    <subcellularLocation>
        <location evidence="1">Membrane</location>
        <topology evidence="1">Multi-pass membrane protein</topology>
    </subcellularLocation>
</comment>
<proteinExistence type="predicted"/>
<feature type="transmembrane region" description="Helical" evidence="5">
    <location>
        <begin position="7"/>
        <end position="27"/>
    </location>
</feature>
<evidence type="ECO:0000256" key="2">
    <source>
        <dbReference type="ARBA" id="ARBA00022692"/>
    </source>
</evidence>
<evidence type="ECO:0000313" key="7">
    <source>
        <dbReference type="EMBL" id="AZP14677.1"/>
    </source>
</evidence>
<reference evidence="7 8" key="1">
    <citation type="journal article" date="2011" name="Int. J. Syst. Evol. Microbiol.">
        <title>Description of Undibacterium oligocarboniphilum sp. nov., isolated from purified water, and Undibacterium pigrum strain CCUG 49012 as the type strain of Undibacterium parvum sp. nov., and emended descriptions of the genus Undibacterium and the species Undibacterium pigrum.</title>
        <authorList>
            <person name="Eder W."/>
            <person name="Wanner G."/>
            <person name="Ludwig W."/>
            <person name="Busse H.J."/>
            <person name="Ziemke-Kageler F."/>
            <person name="Lang E."/>
        </authorList>
    </citation>
    <scope>NUCLEOTIDE SEQUENCE [LARGE SCALE GENOMIC DNA]</scope>
    <source>
        <strain evidence="7 8">DSM 23061</strain>
    </source>
</reference>
<organism evidence="7 8">
    <name type="scientific">Undibacterium parvum</name>
    <dbReference type="NCBI Taxonomy" id="401471"/>
    <lineage>
        <taxon>Bacteria</taxon>
        <taxon>Pseudomonadati</taxon>
        <taxon>Pseudomonadota</taxon>
        <taxon>Betaproteobacteria</taxon>
        <taxon>Burkholderiales</taxon>
        <taxon>Oxalobacteraceae</taxon>
        <taxon>Undibacterium</taxon>
    </lineage>
</organism>
<name>A0A3S9HRI9_9BURK</name>
<dbReference type="EMBL" id="CP034464">
    <property type="protein sequence ID" value="AZP14677.1"/>
    <property type="molecule type" value="Genomic_DNA"/>
</dbReference>
<feature type="transmembrane region" description="Helical" evidence="5">
    <location>
        <begin position="116"/>
        <end position="135"/>
    </location>
</feature>
<evidence type="ECO:0000256" key="5">
    <source>
        <dbReference type="SAM" id="Phobius"/>
    </source>
</evidence>
<dbReference type="OrthoDB" id="7158585at2"/>
<feature type="transmembrane region" description="Helical" evidence="5">
    <location>
        <begin position="33"/>
        <end position="51"/>
    </location>
</feature>
<dbReference type="GO" id="GO:0016020">
    <property type="term" value="C:membrane"/>
    <property type="evidence" value="ECO:0007669"/>
    <property type="project" value="UniProtKB-SubCell"/>
</dbReference>
<dbReference type="PANTHER" id="PTHR32322">
    <property type="entry name" value="INNER MEMBRANE TRANSPORTER"/>
    <property type="match status" value="1"/>
</dbReference>
<keyword evidence="2 5" id="KW-0812">Transmembrane</keyword>
<gene>
    <name evidence="7" type="ORF">EJN92_20145</name>
</gene>
<dbReference type="InterPro" id="IPR050638">
    <property type="entry name" value="AA-Vitamin_Transporters"/>
</dbReference>
<dbReference type="Proteomes" id="UP000275663">
    <property type="component" value="Chromosome"/>
</dbReference>
<evidence type="ECO:0000313" key="8">
    <source>
        <dbReference type="Proteomes" id="UP000275663"/>
    </source>
</evidence>
<dbReference type="SUPFAM" id="SSF103481">
    <property type="entry name" value="Multidrug resistance efflux transporter EmrE"/>
    <property type="match status" value="2"/>
</dbReference>
<feature type="domain" description="EamA" evidence="6">
    <location>
        <begin position="148"/>
        <end position="291"/>
    </location>
</feature>
<feature type="transmembrane region" description="Helical" evidence="5">
    <location>
        <begin position="63"/>
        <end position="82"/>
    </location>
</feature>
<accession>A0A3S9HRI9</accession>
<evidence type="ECO:0000259" key="6">
    <source>
        <dbReference type="Pfam" id="PF00892"/>
    </source>
</evidence>
<feature type="transmembrane region" description="Helical" evidence="5">
    <location>
        <begin position="88"/>
        <end position="109"/>
    </location>
</feature>
<sequence length="305" mass="32167">MSPRHIITALIVIFLWGMNFVVIKIGLQGVPPFLLGALRFVLVAFPAILFLPRPQVPLKWLLAYALTISLGQFAFLFSAMAVGMPAGLASLVLQAQAFFTVGLSALVFGDKLRASNLLGMIIASLGLVLLGSASLNNAATSVSHVSILGFSLTLCAALSWACGNVINKKIGMISNSVSTLSLVAWSALIPILPFFLLSYLFEGSAAIVGSLSNLSLSSVLTVMYLAFAATLVGYTLWGRLLASLPTHMVAPLTLLVPVVGLSAAWLLLDEALKTNQIIGAAIVMCGLLINVFGHKFSAGVKRVVR</sequence>
<keyword evidence="8" id="KW-1185">Reference proteome</keyword>
<dbReference type="InterPro" id="IPR000620">
    <property type="entry name" value="EamA_dom"/>
</dbReference>
<keyword evidence="3 5" id="KW-1133">Transmembrane helix</keyword>
<evidence type="ECO:0000256" key="3">
    <source>
        <dbReference type="ARBA" id="ARBA00022989"/>
    </source>
</evidence>
<dbReference type="Pfam" id="PF00892">
    <property type="entry name" value="EamA"/>
    <property type="match status" value="2"/>
</dbReference>
<dbReference type="RefSeq" id="WP_126130034.1">
    <property type="nucleotide sequence ID" value="NZ_CP034464.1"/>
</dbReference>
<dbReference type="AlphaFoldDB" id="A0A3S9HRI9"/>
<dbReference type="InterPro" id="IPR037185">
    <property type="entry name" value="EmrE-like"/>
</dbReference>
<feature type="transmembrane region" description="Helical" evidence="5">
    <location>
        <begin position="249"/>
        <end position="268"/>
    </location>
</feature>
<evidence type="ECO:0000256" key="4">
    <source>
        <dbReference type="ARBA" id="ARBA00023136"/>
    </source>
</evidence>
<feature type="transmembrane region" description="Helical" evidence="5">
    <location>
        <begin position="179"/>
        <end position="201"/>
    </location>
</feature>
<feature type="transmembrane region" description="Helical" evidence="5">
    <location>
        <begin position="213"/>
        <end position="237"/>
    </location>
</feature>
<feature type="transmembrane region" description="Helical" evidence="5">
    <location>
        <begin position="274"/>
        <end position="292"/>
    </location>
</feature>
<dbReference type="PANTHER" id="PTHR32322:SF9">
    <property type="entry name" value="AMINO-ACID METABOLITE EFFLUX PUMP-RELATED"/>
    <property type="match status" value="1"/>
</dbReference>
<feature type="domain" description="EamA" evidence="6">
    <location>
        <begin position="6"/>
        <end position="130"/>
    </location>
</feature>